<gene>
    <name evidence="1" type="ORF">ACFSR1_09360</name>
</gene>
<dbReference type="RefSeq" id="WP_378291832.1">
    <property type="nucleotide sequence ID" value="NZ_JBHULE010000019.1"/>
</dbReference>
<name>A0ABW5LE88_9FLAO</name>
<organism evidence="1 2">
    <name type="scientific">Aquimarina rubra</name>
    <dbReference type="NCBI Taxonomy" id="1920033"/>
    <lineage>
        <taxon>Bacteria</taxon>
        <taxon>Pseudomonadati</taxon>
        <taxon>Bacteroidota</taxon>
        <taxon>Flavobacteriia</taxon>
        <taxon>Flavobacteriales</taxon>
        <taxon>Flavobacteriaceae</taxon>
        <taxon>Aquimarina</taxon>
    </lineage>
</organism>
<accession>A0ABW5LE88</accession>
<reference evidence="2" key="1">
    <citation type="journal article" date="2019" name="Int. J. Syst. Evol. Microbiol.">
        <title>The Global Catalogue of Microorganisms (GCM) 10K type strain sequencing project: providing services to taxonomists for standard genome sequencing and annotation.</title>
        <authorList>
            <consortium name="The Broad Institute Genomics Platform"/>
            <consortium name="The Broad Institute Genome Sequencing Center for Infectious Disease"/>
            <person name="Wu L."/>
            <person name="Ma J."/>
        </authorList>
    </citation>
    <scope>NUCLEOTIDE SEQUENCE [LARGE SCALE GENOMIC DNA]</scope>
    <source>
        <strain evidence="2">KCTC 52274</strain>
    </source>
</reference>
<dbReference type="Proteomes" id="UP001597319">
    <property type="component" value="Unassembled WGS sequence"/>
</dbReference>
<evidence type="ECO:0000313" key="1">
    <source>
        <dbReference type="EMBL" id="MFD2562870.1"/>
    </source>
</evidence>
<proteinExistence type="predicted"/>
<protein>
    <submittedName>
        <fullName evidence="1">Uncharacterized protein</fullName>
    </submittedName>
</protein>
<dbReference type="EMBL" id="JBHULE010000019">
    <property type="protein sequence ID" value="MFD2562870.1"/>
    <property type="molecule type" value="Genomic_DNA"/>
</dbReference>
<evidence type="ECO:0000313" key="2">
    <source>
        <dbReference type="Proteomes" id="UP001597319"/>
    </source>
</evidence>
<comment type="caution">
    <text evidence="1">The sequence shown here is derived from an EMBL/GenBank/DDBJ whole genome shotgun (WGS) entry which is preliminary data.</text>
</comment>
<keyword evidence="2" id="KW-1185">Reference proteome</keyword>
<sequence length="101" mass="12018">MALDFHRLSNNEYLFGIDDHKNNHLEEIYTEFKNWTGIYVDRYGDTNLTVDHQKLMIKIIDSYIHKTDLNVNKQKTIDIIEFRALMDYFSDKGIDLKMVGD</sequence>